<dbReference type="GO" id="GO:0008199">
    <property type="term" value="F:ferric iron binding"/>
    <property type="evidence" value="ECO:0007669"/>
    <property type="project" value="InterPro"/>
</dbReference>
<dbReference type="Proteomes" id="UP000593758">
    <property type="component" value="Chromosome"/>
</dbReference>
<feature type="region of interest" description="Disordered" evidence="1">
    <location>
        <begin position="84"/>
        <end position="103"/>
    </location>
</feature>
<evidence type="ECO:0000256" key="1">
    <source>
        <dbReference type="SAM" id="MobiDB-lite"/>
    </source>
</evidence>
<dbReference type="RefSeq" id="WP_193497705.1">
    <property type="nucleotide sequence ID" value="NZ_CP063169.1"/>
</dbReference>
<feature type="domain" description="Intradiol ring-cleavage dioxygenases" evidence="2">
    <location>
        <begin position="119"/>
        <end position="197"/>
    </location>
</feature>
<dbReference type="InterPro" id="IPR015889">
    <property type="entry name" value="Intradiol_dOase_core"/>
</dbReference>
<keyword evidence="3" id="KW-0560">Oxidoreductase</keyword>
<dbReference type="PANTHER" id="PTHR34315">
    <property type="match status" value="1"/>
</dbReference>
<feature type="region of interest" description="Disordered" evidence="1">
    <location>
        <begin position="294"/>
        <end position="323"/>
    </location>
</feature>
<keyword evidence="4" id="KW-1185">Reference proteome</keyword>
<evidence type="ECO:0000313" key="4">
    <source>
        <dbReference type="Proteomes" id="UP000593758"/>
    </source>
</evidence>
<dbReference type="KEGG" id="halt:IM660_01595"/>
<proteinExistence type="predicted"/>
<dbReference type="AlphaFoldDB" id="A0A7M1STY3"/>
<dbReference type="Pfam" id="PF00775">
    <property type="entry name" value="Dioxygenase_C"/>
    <property type="match status" value="1"/>
</dbReference>
<evidence type="ECO:0000259" key="2">
    <source>
        <dbReference type="Pfam" id="PF00775"/>
    </source>
</evidence>
<name>A0A7M1STY3_9MICO</name>
<dbReference type="GO" id="GO:0016702">
    <property type="term" value="F:oxidoreductase activity, acting on single donors with incorporation of molecular oxygen, incorporation of two atoms of oxygen"/>
    <property type="evidence" value="ECO:0007669"/>
    <property type="project" value="InterPro"/>
</dbReference>
<sequence length="323" mass="32770">MSSTPTLRTYEGRVLPHQNEEVVDQGLAFDVATLMSRRTMLGAFGAGAAGLGLVACSAVTGTDGSGGGTAGSTTSSTDALTEIPEETAGPYPGDGSNGPDVLQESGIVRSDITTSIGESSGVAEGVPMTLDLTIVDLANDGAPFEGVAVYVWHCTREGGYSMYSEGVTEENFLRGVQIADEAGLVSYTSIFPACYDGRWPHIHFEVYPDQESITDVANVIATSQVALPQDVCETVYAEAGYEASVDNLARVSLDSDNVFSDDGGASQLATVTGDVAAGYTVTLAVGVDTTTDAGGGGGAPAGGNEGGRAPGGTGDAPTVREDA</sequence>
<dbReference type="InterPro" id="IPR000627">
    <property type="entry name" value="Intradiol_dOase_C"/>
</dbReference>
<evidence type="ECO:0000313" key="3">
    <source>
        <dbReference type="EMBL" id="QOR71036.1"/>
    </source>
</evidence>
<dbReference type="CDD" id="cd03457">
    <property type="entry name" value="intradiol_dioxygenase_like"/>
    <property type="match status" value="1"/>
</dbReference>
<accession>A0A7M1STY3</accession>
<dbReference type="SUPFAM" id="SSF49482">
    <property type="entry name" value="Aromatic compound dioxygenase"/>
    <property type="match status" value="1"/>
</dbReference>
<dbReference type="EMBL" id="CP063169">
    <property type="protein sequence ID" value="QOR71036.1"/>
    <property type="molecule type" value="Genomic_DNA"/>
</dbReference>
<feature type="compositionally biased region" description="Gly residues" evidence="1">
    <location>
        <begin position="294"/>
        <end position="314"/>
    </location>
</feature>
<keyword evidence="3" id="KW-0223">Dioxygenase</keyword>
<protein>
    <submittedName>
        <fullName evidence="3">Intradiol ring-cleavage dioxygenase</fullName>
    </submittedName>
</protein>
<reference evidence="3 4" key="1">
    <citation type="submission" date="2020-10" db="EMBL/GenBank/DDBJ databases">
        <title>Haloactinobacterium sp. RN3S43, a bacterium isolated from saline soil.</title>
        <authorList>
            <person name="Sun J.-Q."/>
        </authorList>
    </citation>
    <scope>NUCLEOTIDE SEQUENCE [LARGE SCALE GENOMIC DNA]</scope>
    <source>
        <strain evidence="3 4">RN3S43</strain>
    </source>
</reference>
<dbReference type="Gene3D" id="2.60.130.10">
    <property type="entry name" value="Aromatic compound dioxygenase"/>
    <property type="match status" value="1"/>
</dbReference>
<gene>
    <name evidence="3" type="ORF">IM660_01595</name>
</gene>
<dbReference type="PANTHER" id="PTHR34315:SF1">
    <property type="entry name" value="INTRADIOL RING-CLEAVAGE DIOXYGENASES DOMAIN-CONTAINING PROTEIN-RELATED"/>
    <property type="match status" value="1"/>
</dbReference>
<organism evidence="3 4">
    <name type="scientific">Ruania alkalisoli</name>
    <dbReference type="NCBI Taxonomy" id="2779775"/>
    <lineage>
        <taxon>Bacteria</taxon>
        <taxon>Bacillati</taxon>
        <taxon>Actinomycetota</taxon>
        <taxon>Actinomycetes</taxon>
        <taxon>Micrococcales</taxon>
        <taxon>Ruaniaceae</taxon>
        <taxon>Ruania</taxon>
    </lineage>
</organism>